<dbReference type="Proteomes" id="UP000236754">
    <property type="component" value="Unassembled WGS sequence"/>
</dbReference>
<dbReference type="InterPro" id="IPR036291">
    <property type="entry name" value="NAD(P)-bd_dom_sf"/>
</dbReference>
<sequence>MAARRPERAEAFARRAAGELGIRVRAVRTVEEAARDHDVVVVATDSAAPVLAADWIAPGTHVTTLGPKTASRHEVPAALADRAHVIVTDSLAQAAGYTEPHIFPAGRMVDLGAVLCGAATGRTEPDQITLFWSVGPAGTEVAVAAALWEAAHQAQHGHGSPARETG</sequence>
<dbReference type="EMBL" id="FNVU01000025">
    <property type="protein sequence ID" value="SEG92192.1"/>
    <property type="molecule type" value="Genomic_DNA"/>
</dbReference>
<accession>A0A1H6E3I2</accession>
<proteinExistence type="predicted"/>
<dbReference type="PANTHER" id="PTHR13812">
    <property type="entry name" value="KETIMINE REDUCTASE MU-CRYSTALLIN"/>
    <property type="match status" value="1"/>
</dbReference>
<dbReference type="SUPFAM" id="SSF51735">
    <property type="entry name" value="NAD(P)-binding Rossmann-fold domains"/>
    <property type="match status" value="1"/>
</dbReference>
<evidence type="ECO:0000313" key="1">
    <source>
        <dbReference type="EMBL" id="SEG92192.1"/>
    </source>
</evidence>
<reference evidence="1 2" key="1">
    <citation type="submission" date="2016-10" db="EMBL/GenBank/DDBJ databases">
        <authorList>
            <person name="de Groot N.N."/>
        </authorList>
    </citation>
    <scope>NUCLEOTIDE SEQUENCE [LARGE SCALE GENOMIC DNA]</scope>
    <source>
        <strain evidence="1 2">CGMCC 4.2023</strain>
    </source>
</reference>
<keyword evidence="2" id="KW-1185">Reference proteome</keyword>
<evidence type="ECO:0000313" key="2">
    <source>
        <dbReference type="Proteomes" id="UP000236754"/>
    </source>
</evidence>
<dbReference type="GO" id="GO:0005737">
    <property type="term" value="C:cytoplasm"/>
    <property type="evidence" value="ECO:0007669"/>
    <property type="project" value="TreeGrafter"/>
</dbReference>
<dbReference type="AlphaFoldDB" id="A0A1H6E3I2"/>
<organism evidence="1 2">
    <name type="scientific">Actinacidiphila yanglinensis</name>
    <dbReference type="NCBI Taxonomy" id="310779"/>
    <lineage>
        <taxon>Bacteria</taxon>
        <taxon>Bacillati</taxon>
        <taxon>Actinomycetota</taxon>
        <taxon>Actinomycetes</taxon>
        <taxon>Kitasatosporales</taxon>
        <taxon>Streptomycetaceae</taxon>
        <taxon>Actinacidiphila</taxon>
    </lineage>
</organism>
<dbReference type="Gene3D" id="3.30.1780.10">
    <property type="entry name" value="ornithine cyclodeaminase, domain 1"/>
    <property type="match status" value="1"/>
</dbReference>
<name>A0A1H6E3I2_9ACTN</name>
<dbReference type="Gene3D" id="3.40.50.720">
    <property type="entry name" value="NAD(P)-binding Rossmann-like Domain"/>
    <property type="match status" value="1"/>
</dbReference>
<protein>
    <submittedName>
        <fullName evidence="1">Ornithine cyclodeaminase</fullName>
    </submittedName>
</protein>
<dbReference type="InterPro" id="IPR003462">
    <property type="entry name" value="ODC_Mu_crystall"/>
</dbReference>
<dbReference type="InterPro" id="IPR023401">
    <property type="entry name" value="ODC_N"/>
</dbReference>
<dbReference type="Pfam" id="PF02423">
    <property type="entry name" value="OCD_Mu_crystall"/>
    <property type="match status" value="1"/>
</dbReference>
<gene>
    <name evidence="1" type="ORF">SAMN05216223_12579</name>
</gene>
<dbReference type="PANTHER" id="PTHR13812:SF19">
    <property type="entry name" value="KETIMINE REDUCTASE MU-CRYSTALLIN"/>
    <property type="match status" value="1"/>
</dbReference>